<feature type="transmembrane region" description="Helical" evidence="1">
    <location>
        <begin position="41"/>
        <end position="62"/>
    </location>
</feature>
<dbReference type="AlphaFoldDB" id="A0A1G9H3J7"/>
<gene>
    <name evidence="3" type="ORF">SAMN05421823_104308</name>
</gene>
<dbReference type="GO" id="GO:0016787">
    <property type="term" value="F:hydrolase activity"/>
    <property type="evidence" value="ECO:0007669"/>
    <property type="project" value="UniProtKB-KW"/>
</dbReference>
<feature type="transmembrane region" description="Helical" evidence="1">
    <location>
        <begin position="83"/>
        <end position="100"/>
    </location>
</feature>
<keyword evidence="1" id="KW-0812">Transmembrane</keyword>
<keyword evidence="1" id="KW-1133">Transmembrane helix</keyword>
<dbReference type="InterPro" id="IPR050879">
    <property type="entry name" value="Acyltransferase_3"/>
</dbReference>
<dbReference type="Pfam" id="PF01757">
    <property type="entry name" value="Acyl_transf_3"/>
    <property type="match status" value="1"/>
</dbReference>
<evidence type="ECO:0000313" key="4">
    <source>
        <dbReference type="Proteomes" id="UP000198510"/>
    </source>
</evidence>
<keyword evidence="3" id="KW-0808">Transferase</keyword>
<keyword evidence="4" id="KW-1185">Reference proteome</keyword>
<keyword evidence="3" id="KW-0378">Hydrolase</keyword>
<dbReference type="GO" id="GO:0000271">
    <property type="term" value="P:polysaccharide biosynthetic process"/>
    <property type="evidence" value="ECO:0007669"/>
    <property type="project" value="TreeGrafter"/>
</dbReference>
<protein>
    <submittedName>
        <fullName evidence="3">Peptidoglycan/LPS O-acetylase OafA/YrhL, contains acyltransferase and SGNH-hydrolase domains</fullName>
    </submittedName>
</protein>
<feature type="transmembrane region" description="Helical" evidence="1">
    <location>
        <begin position="134"/>
        <end position="157"/>
    </location>
</feature>
<dbReference type="PANTHER" id="PTHR23028">
    <property type="entry name" value="ACETYLTRANSFERASE"/>
    <property type="match status" value="1"/>
</dbReference>
<name>A0A1G9H3J7_9BACT</name>
<keyword evidence="1" id="KW-0472">Membrane</keyword>
<feature type="transmembrane region" description="Helical" evidence="1">
    <location>
        <begin position="218"/>
        <end position="237"/>
    </location>
</feature>
<dbReference type="PANTHER" id="PTHR23028:SF131">
    <property type="entry name" value="BLR2367 PROTEIN"/>
    <property type="match status" value="1"/>
</dbReference>
<dbReference type="GO" id="GO:0016020">
    <property type="term" value="C:membrane"/>
    <property type="evidence" value="ECO:0007669"/>
    <property type="project" value="TreeGrafter"/>
</dbReference>
<evidence type="ECO:0000256" key="1">
    <source>
        <dbReference type="SAM" id="Phobius"/>
    </source>
</evidence>
<feature type="transmembrane region" description="Helical" evidence="1">
    <location>
        <begin position="164"/>
        <end position="184"/>
    </location>
</feature>
<dbReference type="GO" id="GO:0016747">
    <property type="term" value="F:acyltransferase activity, transferring groups other than amino-acyl groups"/>
    <property type="evidence" value="ECO:0007669"/>
    <property type="project" value="InterPro"/>
</dbReference>
<organism evidence="3 4">
    <name type="scientific">Catalinimonas alkaloidigena</name>
    <dbReference type="NCBI Taxonomy" id="1075417"/>
    <lineage>
        <taxon>Bacteria</taxon>
        <taxon>Pseudomonadati</taxon>
        <taxon>Bacteroidota</taxon>
        <taxon>Cytophagia</taxon>
        <taxon>Cytophagales</taxon>
        <taxon>Catalimonadaceae</taxon>
        <taxon>Catalinimonas</taxon>
    </lineage>
</organism>
<dbReference type="InterPro" id="IPR002656">
    <property type="entry name" value="Acyl_transf_3_dom"/>
</dbReference>
<dbReference type="Proteomes" id="UP000198510">
    <property type="component" value="Unassembled WGS sequence"/>
</dbReference>
<reference evidence="3 4" key="1">
    <citation type="submission" date="2016-10" db="EMBL/GenBank/DDBJ databases">
        <authorList>
            <person name="de Groot N.N."/>
        </authorList>
    </citation>
    <scope>NUCLEOTIDE SEQUENCE [LARGE SCALE GENOMIC DNA]</scope>
    <source>
        <strain evidence="3 4">DSM 25186</strain>
    </source>
</reference>
<feature type="domain" description="Acyltransferase 3" evidence="2">
    <location>
        <begin position="6"/>
        <end position="321"/>
    </location>
</feature>
<sequence length="355" mass="40478">MKDKYYGLQILRALAAWIVVLHHVVQTFYTFEVDNKIWHFFGRYGTIGVDAFFVLSGFIMYYSLNRSTKTGVKFFFDRLLRIFPAYWAATLLLLLSHELFPSGSYNTQYTGESLLQSLLLIPSENPSGHGTYPFLYVGWTLVYEMFFYTVLSAALLLDRKRAIGLALITLTLLPLVLELLDYMPLGSSNFFLYEFNIGLVIAFGFERFVAHFKPSWKLAMLVAGLAFQVAVLYVGGWNHPTKLLVASTCVVMFLLAEPFFKIQSAGIRLLVHLGNLSYSTYLLHPVLLGWFKLTYKSAASPYVEAVLFTSFVVLLYLLSYWSYQLIEVSPHINTFKKYVVRKLSAPQPVPTLASK</sequence>
<dbReference type="OrthoDB" id="290051at2"/>
<feature type="transmembrane region" description="Helical" evidence="1">
    <location>
        <begin position="12"/>
        <end position="29"/>
    </location>
</feature>
<dbReference type="EMBL" id="FNFO01000004">
    <property type="protein sequence ID" value="SDL07536.1"/>
    <property type="molecule type" value="Genomic_DNA"/>
</dbReference>
<keyword evidence="3" id="KW-0012">Acyltransferase</keyword>
<proteinExistence type="predicted"/>
<feature type="transmembrane region" description="Helical" evidence="1">
    <location>
        <begin position="302"/>
        <end position="323"/>
    </location>
</feature>
<feature type="transmembrane region" description="Helical" evidence="1">
    <location>
        <begin position="269"/>
        <end position="290"/>
    </location>
</feature>
<evidence type="ECO:0000313" key="3">
    <source>
        <dbReference type="EMBL" id="SDL07536.1"/>
    </source>
</evidence>
<feature type="transmembrane region" description="Helical" evidence="1">
    <location>
        <begin position="243"/>
        <end position="260"/>
    </location>
</feature>
<accession>A0A1G9H3J7</accession>
<dbReference type="RefSeq" id="WP_089682306.1">
    <property type="nucleotide sequence ID" value="NZ_FNFO01000004.1"/>
</dbReference>
<evidence type="ECO:0000259" key="2">
    <source>
        <dbReference type="Pfam" id="PF01757"/>
    </source>
</evidence>
<feature type="transmembrane region" description="Helical" evidence="1">
    <location>
        <begin position="190"/>
        <end position="209"/>
    </location>
</feature>